<evidence type="ECO:0000256" key="1">
    <source>
        <dbReference type="SAM" id="Phobius"/>
    </source>
</evidence>
<gene>
    <name evidence="2" type="ORF">AT274_08935</name>
</gene>
<name>A0A150B0W4_BACCE</name>
<feature type="transmembrane region" description="Helical" evidence="1">
    <location>
        <begin position="93"/>
        <end position="111"/>
    </location>
</feature>
<proteinExistence type="predicted"/>
<reference evidence="2 3" key="1">
    <citation type="submission" date="2015-12" db="EMBL/GenBank/DDBJ databases">
        <title>Bacillus cereus Group isolate.</title>
        <authorList>
            <person name="Kovac J."/>
        </authorList>
    </citation>
    <scope>NUCLEOTIDE SEQUENCE [LARGE SCALE GENOMIC DNA]</scope>
    <source>
        <strain evidence="2 3">FSL W8-0275</strain>
    </source>
</reference>
<dbReference type="AlphaFoldDB" id="A0A150B0W4"/>
<evidence type="ECO:0000313" key="2">
    <source>
        <dbReference type="EMBL" id="KXX93108.1"/>
    </source>
</evidence>
<keyword evidence="1" id="KW-0812">Transmembrane</keyword>
<feature type="transmembrane region" description="Helical" evidence="1">
    <location>
        <begin position="12"/>
        <end position="37"/>
    </location>
</feature>
<dbReference type="Proteomes" id="UP000075591">
    <property type="component" value="Unassembled WGS sequence"/>
</dbReference>
<sequence length="130" mass="14730">MILTTIMTTTVPLAIIALLIVQVLKVHIVTPIITALLVTKMKIPLGMIVLLIILVIILTQMKMIINKILTCMIVHNLFVIEMHTSMYSKYIKLQQSFWLGILCLTLNLRWFHTEKGAFGVFSLYGSVPSF</sequence>
<keyword evidence="1" id="KW-0472">Membrane</keyword>
<comment type="caution">
    <text evidence="2">The sequence shown here is derived from an EMBL/GenBank/DDBJ whole genome shotgun (WGS) entry which is preliminary data.</text>
</comment>
<organism evidence="2 3">
    <name type="scientific">Bacillus cereus</name>
    <dbReference type="NCBI Taxonomy" id="1396"/>
    <lineage>
        <taxon>Bacteria</taxon>
        <taxon>Bacillati</taxon>
        <taxon>Bacillota</taxon>
        <taxon>Bacilli</taxon>
        <taxon>Bacillales</taxon>
        <taxon>Bacillaceae</taxon>
        <taxon>Bacillus</taxon>
        <taxon>Bacillus cereus group</taxon>
    </lineage>
</organism>
<accession>A0A150B0W4</accession>
<keyword evidence="1" id="KW-1133">Transmembrane helix</keyword>
<protein>
    <submittedName>
        <fullName evidence="2">Uncharacterized protein</fullName>
    </submittedName>
</protein>
<dbReference type="EMBL" id="LOMT01000109">
    <property type="protein sequence ID" value="KXX93108.1"/>
    <property type="molecule type" value="Genomic_DNA"/>
</dbReference>
<feature type="transmembrane region" description="Helical" evidence="1">
    <location>
        <begin position="43"/>
        <end position="61"/>
    </location>
</feature>
<evidence type="ECO:0000313" key="3">
    <source>
        <dbReference type="Proteomes" id="UP000075591"/>
    </source>
</evidence>